<dbReference type="EMBL" id="CAXAMN010021818">
    <property type="protein sequence ID" value="CAK9063790.1"/>
    <property type="molecule type" value="Genomic_DNA"/>
</dbReference>
<evidence type="ECO:0000313" key="2">
    <source>
        <dbReference type="EMBL" id="CAK9063880.1"/>
    </source>
</evidence>
<accession>A0ABP0NJ58</accession>
<dbReference type="EMBL" id="CAXAMN010021829">
    <property type="protein sequence ID" value="CAK9063880.1"/>
    <property type="molecule type" value="Genomic_DNA"/>
</dbReference>
<evidence type="ECO:0000313" key="3">
    <source>
        <dbReference type="Proteomes" id="UP001642484"/>
    </source>
</evidence>
<protein>
    <submittedName>
        <fullName evidence="1">Uncharacterized protein</fullName>
    </submittedName>
</protein>
<evidence type="ECO:0000313" key="1">
    <source>
        <dbReference type="EMBL" id="CAK9063790.1"/>
    </source>
</evidence>
<dbReference type="Proteomes" id="UP001642484">
    <property type="component" value="Unassembled WGS sequence"/>
</dbReference>
<proteinExistence type="predicted"/>
<reference evidence="1 3" key="1">
    <citation type="submission" date="2024-02" db="EMBL/GenBank/DDBJ databases">
        <authorList>
            <person name="Chen Y."/>
            <person name="Shah S."/>
            <person name="Dougan E. K."/>
            <person name="Thang M."/>
            <person name="Chan C."/>
        </authorList>
    </citation>
    <scope>NUCLEOTIDE SEQUENCE [LARGE SCALE GENOMIC DNA]</scope>
</reference>
<sequence>MAFITSLVPGVVMAVLFAQLKVLSTPLLLMPGFGESYDEEAAREQLVVLRPKDAPQINWKRIDERISEITCPVQGLYIMKVPTFKVLTDICKLLARDENMTILEISSQKQVQMKVSSRSDWSSELNSLPGCQVAVHFSYPTDGIPGVPCTQWALQVEVPYLLSTMRACDRRGIRIEQVYDFYN</sequence>
<name>A0ABP0NJ58_9DINO</name>
<gene>
    <name evidence="1" type="ORF">CCMP2556_LOCUS31324</name>
    <name evidence="2" type="ORF">CCMP2556_LOCUS31371</name>
</gene>
<comment type="caution">
    <text evidence="1">The sequence shown here is derived from an EMBL/GenBank/DDBJ whole genome shotgun (WGS) entry which is preliminary data.</text>
</comment>
<keyword evidence="3" id="KW-1185">Reference proteome</keyword>
<organism evidence="1 3">
    <name type="scientific">Durusdinium trenchii</name>
    <dbReference type="NCBI Taxonomy" id="1381693"/>
    <lineage>
        <taxon>Eukaryota</taxon>
        <taxon>Sar</taxon>
        <taxon>Alveolata</taxon>
        <taxon>Dinophyceae</taxon>
        <taxon>Suessiales</taxon>
        <taxon>Symbiodiniaceae</taxon>
        <taxon>Durusdinium</taxon>
    </lineage>
</organism>